<evidence type="ECO:0000256" key="1">
    <source>
        <dbReference type="SAM" id="MobiDB-lite"/>
    </source>
</evidence>
<protein>
    <submittedName>
        <fullName evidence="2">Uncharacterized protein</fullName>
    </submittedName>
</protein>
<keyword evidence="3" id="KW-1185">Reference proteome</keyword>
<proteinExistence type="predicted"/>
<comment type="caution">
    <text evidence="2">The sequence shown here is derived from an EMBL/GenBank/DDBJ whole genome shotgun (WGS) entry which is preliminary data.</text>
</comment>
<feature type="region of interest" description="Disordered" evidence="1">
    <location>
        <begin position="62"/>
        <end position="81"/>
    </location>
</feature>
<feature type="compositionally biased region" description="Basic residues" evidence="1">
    <location>
        <begin position="63"/>
        <end position="72"/>
    </location>
</feature>
<organism evidence="2 3">
    <name type="scientific">Forsythia ovata</name>
    <dbReference type="NCBI Taxonomy" id="205694"/>
    <lineage>
        <taxon>Eukaryota</taxon>
        <taxon>Viridiplantae</taxon>
        <taxon>Streptophyta</taxon>
        <taxon>Embryophyta</taxon>
        <taxon>Tracheophyta</taxon>
        <taxon>Spermatophyta</taxon>
        <taxon>Magnoliopsida</taxon>
        <taxon>eudicotyledons</taxon>
        <taxon>Gunneridae</taxon>
        <taxon>Pentapetalae</taxon>
        <taxon>asterids</taxon>
        <taxon>lamiids</taxon>
        <taxon>Lamiales</taxon>
        <taxon>Oleaceae</taxon>
        <taxon>Forsythieae</taxon>
        <taxon>Forsythia</taxon>
    </lineage>
</organism>
<dbReference type="AlphaFoldDB" id="A0ABD1U5J0"/>
<feature type="compositionally biased region" description="Low complexity" evidence="1">
    <location>
        <begin position="44"/>
        <end position="55"/>
    </location>
</feature>
<evidence type="ECO:0000313" key="2">
    <source>
        <dbReference type="EMBL" id="KAL2520275.1"/>
    </source>
</evidence>
<accession>A0ABD1U5J0</accession>
<dbReference type="Proteomes" id="UP001604277">
    <property type="component" value="Unassembled WGS sequence"/>
</dbReference>
<reference evidence="3" key="1">
    <citation type="submission" date="2024-07" db="EMBL/GenBank/DDBJ databases">
        <title>Two chromosome-level genome assemblies of Korean endemic species Abeliophyllum distichum and Forsythia ovata (Oleaceae).</title>
        <authorList>
            <person name="Jang H."/>
        </authorList>
    </citation>
    <scope>NUCLEOTIDE SEQUENCE [LARGE SCALE GENOMIC DNA]</scope>
</reference>
<evidence type="ECO:0000313" key="3">
    <source>
        <dbReference type="Proteomes" id="UP001604277"/>
    </source>
</evidence>
<sequence>MSSKEDDFQNPSDLRTDSEIRSEVSFSPERKGEVEHMPTFAIYPSTSTSEPKTTKIPLCRALPKAKSKKKHGPAPTEMRPLSDNELLYLPSRLSESDMTTRYLEWRKCLANAFKGVVK</sequence>
<dbReference type="EMBL" id="JBFOLJ010000007">
    <property type="protein sequence ID" value="KAL2520275.1"/>
    <property type="molecule type" value="Genomic_DNA"/>
</dbReference>
<feature type="compositionally biased region" description="Basic and acidic residues" evidence="1">
    <location>
        <begin position="14"/>
        <end position="36"/>
    </location>
</feature>
<feature type="region of interest" description="Disordered" evidence="1">
    <location>
        <begin position="1"/>
        <end position="57"/>
    </location>
</feature>
<name>A0ABD1U5J0_9LAMI</name>
<gene>
    <name evidence="2" type="ORF">Fot_24198</name>
</gene>